<evidence type="ECO:0000259" key="1">
    <source>
        <dbReference type="PROSITE" id="PS50191"/>
    </source>
</evidence>
<evidence type="ECO:0000313" key="2">
    <source>
        <dbReference type="EMBL" id="VDP52253.1"/>
    </source>
</evidence>
<reference evidence="2 3" key="2">
    <citation type="submission" date="2018-11" db="EMBL/GenBank/DDBJ databases">
        <authorList>
            <consortium name="Pathogen Informatics"/>
        </authorList>
    </citation>
    <scope>NUCLEOTIDE SEQUENCE [LARGE SCALE GENOMIC DNA]</scope>
</reference>
<dbReference type="EMBL" id="UZAM01019066">
    <property type="protein sequence ID" value="VDP52253.1"/>
    <property type="molecule type" value="Genomic_DNA"/>
</dbReference>
<dbReference type="Pfam" id="PF25883">
    <property type="entry name" value="F28H7_8_C"/>
    <property type="match status" value="1"/>
</dbReference>
<dbReference type="Gene3D" id="2.60.120.680">
    <property type="entry name" value="GOLD domain"/>
    <property type="match status" value="1"/>
</dbReference>
<dbReference type="SUPFAM" id="SSF101576">
    <property type="entry name" value="Supernatant protein factor (SPF), C-terminal domain"/>
    <property type="match status" value="1"/>
</dbReference>
<dbReference type="Gene3D" id="3.40.525.10">
    <property type="entry name" value="CRAL-TRIO lipid binding domain"/>
    <property type="match status" value="1"/>
</dbReference>
<dbReference type="PANTHER" id="PTHR23324:SF83">
    <property type="entry name" value="SEC14-LIKE PROTEIN 2"/>
    <property type="match status" value="1"/>
</dbReference>
<keyword evidence="3" id="KW-1185">Reference proteome</keyword>
<protein>
    <submittedName>
        <fullName evidence="4">CRAL-TRIO domain-containing protein</fullName>
    </submittedName>
</protein>
<dbReference type="Proteomes" id="UP000270296">
    <property type="component" value="Unassembled WGS sequence"/>
</dbReference>
<dbReference type="GO" id="GO:0005737">
    <property type="term" value="C:cytoplasm"/>
    <property type="evidence" value="ECO:0007669"/>
    <property type="project" value="TreeGrafter"/>
</dbReference>
<evidence type="ECO:0000313" key="4">
    <source>
        <dbReference type="WBParaSite" id="SBAD_0001326101-mRNA-1"/>
    </source>
</evidence>
<dbReference type="InterPro" id="IPR058960">
    <property type="entry name" value="Ctg-1-like_C"/>
</dbReference>
<gene>
    <name evidence="2" type="ORF">SBAD_LOCUS12848</name>
</gene>
<dbReference type="SUPFAM" id="SSF52087">
    <property type="entry name" value="CRAL/TRIO domain"/>
    <property type="match status" value="1"/>
</dbReference>
<accession>A0A183JAF0</accession>
<dbReference type="PROSITE" id="PS50191">
    <property type="entry name" value="CRAL_TRIO"/>
    <property type="match status" value="1"/>
</dbReference>
<dbReference type="OrthoDB" id="1434354at2759"/>
<organism evidence="4">
    <name type="scientific">Soboliphyme baturini</name>
    <dbReference type="NCBI Taxonomy" id="241478"/>
    <lineage>
        <taxon>Eukaryota</taxon>
        <taxon>Metazoa</taxon>
        <taxon>Ecdysozoa</taxon>
        <taxon>Nematoda</taxon>
        <taxon>Enoplea</taxon>
        <taxon>Dorylaimia</taxon>
        <taxon>Dioctophymatida</taxon>
        <taxon>Dioctophymatoidea</taxon>
        <taxon>Soboliphymatidae</taxon>
        <taxon>Soboliphyme</taxon>
    </lineage>
</organism>
<dbReference type="InterPro" id="IPR001251">
    <property type="entry name" value="CRAL-TRIO_dom"/>
</dbReference>
<feature type="domain" description="CRAL-TRIO" evidence="1">
    <location>
        <begin position="1"/>
        <end position="80"/>
    </location>
</feature>
<dbReference type="AlphaFoldDB" id="A0A183JAF0"/>
<sequence length="231" mass="26814">MYRLSWTVFGDNYVEWMRHCLIINAPWFFSKLWNIFGVALPQLTRLKIKFLDSDWKEQLLDYVDPDLLPKYWGGNLVDENGDERCASKIQYPLAEKIPTNLYWKFQLPNDYFADHQTLNVAAGATLNLVYQVKQANVTIKWNTYSDDDYGFELLFSEDVEDTSTDSMDICFPYFVYPGKIAPADEVITNAAKGVYYFGFTNKAWFFSVAIQYRIEFENGDTGQPADVLQLA</sequence>
<name>A0A183JAF0_9BILA</name>
<reference evidence="4" key="1">
    <citation type="submission" date="2016-06" db="UniProtKB">
        <authorList>
            <consortium name="WormBaseParasite"/>
        </authorList>
    </citation>
    <scope>IDENTIFICATION</scope>
</reference>
<dbReference type="Pfam" id="PF00650">
    <property type="entry name" value="CRAL_TRIO"/>
    <property type="match status" value="1"/>
</dbReference>
<dbReference type="InterPro" id="IPR051064">
    <property type="entry name" value="SEC14/CRAL-TRIO_domain"/>
</dbReference>
<dbReference type="PANTHER" id="PTHR23324">
    <property type="entry name" value="SEC14 RELATED PROTEIN"/>
    <property type="match status" value="1"/>
</dbReference>
<dbReference type="InterPro" id="IPR036865">
    <property type="entry name" value="CRAL-TRIO_dom_sf"/>
</dbReference>
<evidence type="ECO:0000313" key="3">
    <source>
        <dbReference type="Proteomes" id="UP000270296"/>
    </source>
</evidence>
<proteinExistence type="predicted"/>
<dbReference type="WBParaSite" id="SBAD_0001326101-mRNA-1">
    <property type="protein sequence ID" value="SBAD_0001326101-mRNA-1"/>
    <property type="gene ID" value="SBAD_0001326101"/>
</dbReference>
<dbReference type="InterPro" id="IPR036598">
    <property type="entry name" value="GOLD_dom_sf"/>
</dbReference>
<dbReference type="CDD" id="cd00170">
    <property type="entry name" value="SEC14"/>
    <property type="match status" value="1"/>
</dbReference>